<protein>
    <submittedName>
        <fullName evidence="1">Uncharacterized protein</fullName>
    </submittedName>
</protein>
<evidence type="ECO:0000313" key="1">
    <source>
        <dbReference type="EMBL" id="TDD05564.1"/>
    </source>
</evidence>
<reference evidence="1 2" key="1">
    <citation type="submission" date="2019-03" db="EMBL/GenBank/DDBJ databases">
        <title>Draft genome sequences of novel Actinobacteria.</title>
        <authorList>
            <person name="Sahin N."/>
            <person name="Ay H."/>
            <person name="Saygin H."/>
        </authorList>
    </citation>
    <scope>NUCLEOTIDE SEQUENCE [LARGE SCALE GENOMIC DNA]</scope>
    <source>
        <strain evidence="1 2">KC310</strain>
    </source>
</reference>
<name>A0A4R4VSF9_9ACTN</name>
<keyword evidence="2" id="KW-1185">Reference proteome</keyword>
<dbReference type="RefSeq" id="WP_132596183.1">
    <property type="nucleotide sequence ID" value="NZ_SMKO01000038.1"/>
</dbReference>
<accession>A0A4R4VSF9</accession>
<evidence type="ECO:0000313" key="2">
    <source>
        <dbReference type="Proteomes" id="UP000295258"/>
    </source>
</evidence>
<dbReference type="AlphaFoldDB" id="A0A4R4VSF9"/>
<dbReference type="EMBL" id="SMKO01000038">
    <property type="protein sequence ID" value="TDD05564.1"/>
    <property type="molecule type" value="Genomic_DNA"/>
</dbReference>
<dbReference type="Proteomes" id="UP000295258">
    <property type="component" value="Unassembled WGS sequence"/>
</dbReference>
<organism evidence="1 2">
    <name type="scientific">Nonomuraea deserti</name>
    <dbReference type="NCBI Taxonomy" id="1848322"/>
    <lineage>
        <taxon>Bacteria</taxon>
        <taxon>Bacillati</taxon>
        <taxon>Actinomycetota</taxon>
        <taxon>Actinomycetes</taxon>
        <taxon>Streptosporangiales</taxon>
        <taxon>Streptosporangiaceae</taxon>
        <taxon>Nonomuraea</taxon>
    </lineage>
</organism>
<proteinExistence type="predicted"/>
<gene>
    <name evidence="1" type="ORF">E1292_16970</name>
</gene>
<sequence length="61" mass="7119">MAELEHPDFDAWQEESGMYRARHKRTKQEIEADTWRRLELLACAVQIGVMLSESAGVRDTR</sequence>
<comment type="caution">
    <text evidence="1">The sequence shown here is derived from an EMBL/GenBank/DDBJ whole genome shotgun (WGS) entry which is preliminary data.</text>
</comment>